<organism evidence="2 3">
    <name type="scientific">Venturia nashicola</name>
    <dbReference type="NCBI Taxonomy" id="86259"/>
    <lineage>
        <taxon>Eukaryota</taxon>
        <taxon>Fungi</taxon>
        <taxon>Dikarya</taxon>
        <taxon>Ascomycota</taxon>
        <taxon>Pezizomycotina</taxon>
        <taxon>Dothideomycetes</taxon>
        <taxon>Pleosporomycetidae</taxon>
        <taxon>Venturiales</taxon>
        <taxon>Venturiaceae</taxon>
        <taxon>Venturia</taxon>
    </lineage>
</organism>
<accession>A0A4Z1PI76</accession>
<sequence length="134" mass="15197">MSHLKLVKRQANAMIQFPFSFLANTNEIIYYIIWPLRRWTIQPLSIFLIDVATACLFTGQLIVFYQWRKSYDMRCAAGLVTSLCGLHIVMILLNSSLDLRIEKASFRGAGDGFENPGGLVPILSAYCVIFRICS</sequence>
<feature type="transmembrane region" description="Helical" evidence="1">
    <location>
        <begin position="77"/>
        <end position="97"/>
    </location>
</feature>
<evidence type="ECO:0000313" key="3">
    <source>
        <dbReference type="Proteomes" id="UP000298493"/>
    </source>
</evidence>
<feature type="transmembrane region" description="Helical" evidence="1">
    <location>
        <begin position="12"/>
        <end position="33"/>
    </location>
</feature>
<gene>
    <name evidence="2" type="ORF">E6O75_ATG05222</name>
</gene>
<reference evidence="2 3" key="1">
    <citation type="submission" date="2019-04" db="EMBL/GenBank/DDBJ databases">
        <title>High contiguity whole genome sequence and gene annotation resource for two Venturia nashicola isolates.</title>
        <authorList>
            <person name="Prokchorchik M."/>
            <person name="Won K."/>
            <person name="Lee Y."/>
            <person name="Choi E.D."/>
            <person name="Segonzac C."/>
            <person name="Sohn K.H."/>
        </authorList>
    </citation>
    <scope>NUCLEOTIDE SEQUENCE [LARGE SCALE GENOMIC DNA]</scope>
    <source>
        <strain evidence="2 3">PRI2</strain>
    </source>
</reference>
<dbReference type="EMBL" id="SNSC02000009">
    <property type="protein sequence ID" value="TID21827.1"/>
    <property type="molecule type" value="Genomic_DNA"/>
</dbReference>
<evidence type="ECO:0000313" key="2">
    <source>
        <dbReference type="EMBL" id="TID21827.1"/>
    </source>
</evidence>
<name>A0A4Z1PI76_9PEZI</name>
<keyword evidence="1" id="KW-0472">Membrane</keyword>
<evidence type="ECO:0000256" key="1">
    <source>
        <dbReference type="SAM" id="Phobius"/>
    </source>
</evidence>
<keyword evidence="1" id="KW-0812">Transmembrane</keyword>
<keyword evidence="1" id="KW-1133">Transmembrane helix</keyword>
<protein>
    <submittedName>
        <fullName evidence="2">Phenylacetate 2-hydroxylase</fullName>
    </submittedName>
</protein>
<dbReference type="Proteomes" id="UP000298493">
    <property type="component" value="Unassembled WGS sequence"/>
</dbReference>
<proteinExistence type="predicted"/>
<feature type="transmembrane region" description="Helical" evidence="1">
    <location>
        <begin position="45"/>
        <end position="65"/>
    </location>
</feature>
<dbReference type="AlphaFoldDB" id="A0A4Z1PI76"/>
<comment type="caution">
    <text evidence="2">The sequence shown here is derived from an EMBL/GenBank/DDBJ whole genome shotgun (WGS) entry which is preliminary data.</text>
</comment>
<keyword evidence="3" id="KW-1185">Reference proteome</keyword>